<comment type="caution">
    <text evidence="3">The sequence shown here is derived from an EMBL/GenBank/DDBJ whole genome shotgun (WGS) entry which is preliminary data.</text>
</comment>
<evidence type="ECO:0000256" key="2">
    <source>
        <dbReference type="SAM" id="Phobius"/>
    </source>
</evidence>
<dbReference type="Proteomes" id="UP000275267">
    <property type="component" value="Unassembled WGS sequence"/>
</dbReference>
<keyword evidence="4" id="KW-1185">Reference proteome</keyword>
<dbReference type="STRING" id="4540.A0A3L6R1V5"/>
<name>A0A3L6R1V5_PANMI</name>
<keyword evidence="2" id="KW-1133">Transmembrane helix</keyword>
<evidence type="ECO:0000313" key="4">
    <source>
        <dbReference type="Proteomes" id="UP000275267"/>
    </source>
</evidence>
<feature type="region of interest" description="Disordered" evidence="1">
    <location>
        <begin position="1"/>
        <end position="40"/>
    </location>
</feature>
<dbReference type="PANTHER" id="PTHR34376">
    <property type="entry name" value="SERINE PROTEASE INHIBITOR, KAZAL-TYPE FAMILY PROTEIN"/>
    <property type="match status" value="1"/>
</dbReference>
<proteinExistence type="predicted"/>
<feature type="region of interest" description="Disordered" evidence="1">
    <location>
        <begin position="63"/>
        <end position="94"/>
    </location>
</feature>
<evidence type="ECO:0000256" key="1">
    <source>
        <dbReference type="SAM" id="MobiDB-lite"/>
    </source>
</evidence>
<keyword evidence="2" id="KW-0472">Membrane</keyword>
<dbReference type="AlphaFoldDB" id="A0A3L6R1V5"/>
<dbReference type="EMBL" id="PQIB02000010">
    <property type="protein sequence ID" value="RLM93449.1"/>
    <property type="molecule type" value="Genomic_DNA"/>
</dbReference>
<dbReference type="Gene3D" id="3.30.60.30">
    <property type="match status" value="1"/>
</dbReference>
<evidence type="ECO:0000313" key="3">
    <source>
        <dbReference type="EMBL" id="RLM93449.1"/>
    </source>
</evidence>
<keyword evidence="2" id="KW-0812">Transmembrane</keyword>
<feature type="transmembrane region" description="Helical" evidence="2">
    <location>
        <begin position="210"/>
        <end position="230"/>
    </location>
</feature>
<dbReference type="OrthoDB" id="1916993at2759"/>
<dbReference type="PANTHER" id="PTHR34376:SF2">
    <property type="entry name" value="SERINE PROTEASE INHIBITOR, KAZAL-TYPE FAMILY PROTEIN"/>
    <property type="match status" value="1"/>
</dbReference>
<reference evidence="4" key="1">
    <citation type="journal article" date="2019" name="Nat. Commun.">
        <title>The genome of broomcorn millet.</title>
        <authorList>
            <person name="Zou C."/>
            <person name="Miki D."/>
            <person name="Li D."/>
            <person name="Tang Q."/>
            <person name="Xiao L."/>
            <person name="Rajput S."/>
            <person name="Deng P."/>
            <person name="Jia W."/>
            <person name="Huang R."/>
            <person name="Zhang M."/>
            <person name="Sun Y."/>
            <person name="Hu J."/>
            <person name="Fu X."/>
            <person name="Schnable P.S."/>
            <person name="Li F."/>
            <person name="Zhang H."/>
            <person name="Feng B."/>
            <person name="Zhu X."/>
            <person name="Liu R."/>
            <person name="Schnable J.C."/>
            <person name="Zhu J.-K."/>
            <person name="Zhang H."/>
        </authorList>
    </citation>
    <scope>NUCLEOTIDE SEQUENCE [LARGE SCALE GENOMIC DNA]</scope>
</reference>
<organism evidence="3 4">
    <name type="scientific">Panicum miliaceum</name>
    <name type="common">Proso millet</name>
    <name type="synonym">Broomcorn millet</name>
    <dbReference type="NCBI Taxonomy" id="4540"/>
    <lineage>
        <taxon>Eukaryota</taxon>
        <taxon>Viridiplantae</taxon>
        <taxon>Streptophyta</taxon>
        <taxon>Embryophyta</taxon>
        <taxon>Tracheophyta</taxon>
        <taxon>Spermatophyta</taxon>
        <taxon>Magnoliopsida</taxon>
        <taxon>Liliopsida</taxon>
        <taxon>Poales</taxon>
        <taxon>Poaceae</taxon>
        <taxon>PACMAD clade</taxon>
        <taxon>Panicoideae</taxon>
        <taxon>Panicodae</taxon>
        <taxon>Paniceae</taxon>
        <taxon>Panicinae</taxon>
        <taxon>Panicum</taxon>
        <taxon>Panicum sect. Panicum</taxon>
    </lineage>
</organism>
<feature type="compositionally biased region" description="Low complexity" evidence="1">
    <location>
        <begin position="63"/>
        <end position="72"/>
    </location>
</feature>
<sequence length="231" mass="23506">MLFWGTAKLDKSRRPTQRQRGPAKSNPNHHAPTHHADRLTRRQRKLLKPPTGSAAPVIPSLPTAAAASSPTPNGAVTPAPPLAGDHRPPATPGMPPSRFVHLILLVTLSLLLAQTLASSSPAPASAASASAGAGAEAETGDPCAAASADGDGDGDVQLCPVRCFRPDPVCGADGVTYWCGCPEAACAGARVARRGYCEVGAGSAPVSGQALLLVHIVWLFVLGAAVLLGFL</sequence>
<gene>
    <name evidence="3" type="ORF">C2845_PM08G28900</name>
</gene>
<accession>A0A3L6R1V5</accession>
<protein>
    <submittedName>
        <fullName evidence="3">Serine-type endopeptidase inhibitor</fullName>
    </submittedName>
</protein>